<dbReference type="InterPro" id="IPR047666">
    <property type="entry name" value="ANR_neg_reg"/>
</dbReference>
<protein>
    <recommendedName>
        <fullName evidence="2">ANR family transcriptional regulator</fullName>
    </recommendedName>
</protein>
<comment type="caution">
    <text evidence="1">The sequence shown here is derived from an EMBL/GenBank/DDBJ whole genome shotgun (WGS) entry which is preliminary data.</text>
</comment>
<gene>
    <name evidence="1" type="ORF">BH006_13975</name>
</gene>
<dbReference type="AlphaFoldDB" id="A0A3F3IH44"/>
<sequence>MAMRVNEHAAKNQYAAYALGAGRAERDGEYGKAAELWRRAADAPCNASKQRWAQRRAAFCENAHIKGWRAHGNECQTV</sequence>
<organism evidence="1">
    <name type="scientific">Salmonella enterica</name>
    <name type="common">Salmonella choleraesuis</name>
    <dbReference type="NCBI Taxonomy" id="28901"/>
    <lineage>
        <taxon>Bacteria</taxon>
        <taxon>Pseudomonadati</taxon>
        <taxon>Pseudomonadota</taxon>
        <taxon>Gammaproteobacteria</taxon>
        <taxon>Enterobacterales</taxon>
        <taxon>Enterobacteriaceae</taxon>
        <taxon>Salmonella</taxon>
    </lineage>
</organism>
<accession>A0A3F3IH44</accession>
<dbReference type="NCBIfam" id="NF033650">
    <property type="entry name" value="ANR_neg_reg"/>
    <property type="match status" value="1"/>
</dbReference>
<evidence type="ECO:0000313" key="1">
    <source>
        <dbReference type="EMBL" id="OEH99085.1"/>
    </source>
</evidence>
<dbReference type="EMBL" id="MJEL01000004">
    <property type="protein sequence ID" value="OEH99085.1"/>
    <property type="molecule type" value="Genomic_DNA"/>
</dbReference>
<name>A0A3F3IH44_SALER</name>
<evidence type="ECO:0008006" key="2">
    <source>
        <dbReference type="Google" id="ProtNLM"/>
    </source>
</evidence>
<dbReference type="RefSeq" id="WP_069721019.1">
    <property type="nucleotide sequence ID" value="NZ_MJEL01000004.1"/>
</dbReference>
<proteinExistence type="predicted"/>
<reference evidence="1" key="1">
    <citation type="submission" date="2016-09" db="EMBL/GenBank/DDBJ databases">
        <title>Whole Genome Sequencing of Salmonella enterica subsp. enterica serovar Nottingham.</title>
        <authorList>
            <person name="Zheng J."/>
            <person name="Wang H."/>
        </authorList>
    </citation>
    <scope>NUCLEOTIDE SEQUENCE [LARGE SCALE GENOMIC DNA]</scope>
    <source>
        <strain evidence="1">CFSAN055411</strain>
    </source>
</reference>
<dbReference type="Proteomes" id="UP000852880">
    <property type="component" value="Unassembled WGS sequence"/>
</dbReference>